<accession>B3S2E0</accession>
<protein>
    <submittedName>
        <fullName evidence="2">Uncharacterized protein</fullName>
    </submittedName>
</protein>
<name>B3S2E0_TRIAD</name>
<organism evidence="2 3">
    <name type="scientific">Trichoplax adhaerens</name>
    <name type="common">Trichoplax reptans</name>
    <dbReference type="NCBI Taxonomy" id="10228"/>
    <lineage>
        <taxon>Eukaryota</taxon>
        <taxon>Metazoa</taxon>
        <taxon>Placozoa</taxon>
        <taxon>Uniplacotomia</taxon>
        <taxon>Trichoplacea</taxon>
        <taxon>Trichoplacidae</taxon>
        <taxon>Trichoplax</taxon>
    </lineage>
</organism>
<dbReference type="KEGG" id="tad:TRIADDRAFT_57990"/>
<feature type="compositionally biased region" description="Polar residues" evidence="1">
    <location>
        <begin position="206"/>
        <end position="215"/>
    </location>
</feature>
<dbReference type="GeneID" id="6755205"/>
<evidence type="ECO:0000313" key="2">
    <source>
        <dbReference type="EMBL" id="EDV23082.1"/>
    </source>
</evidence>
<feature type="region of interest" description="Disordered" evidence="1">
    <location>
        <begin position="196"/>
        <end position="228"/>
    </location>
</feature>
<evidence type="ECO:0000256" key="1">
    <source>
        <dbReference type="SAM" id="MobiDB-lite"/>
    </source>
</evidence>
<gene>
    <name evidence="2" type="ORF">TRIADDRAFT_57990</name>
</gene>
<dbReference type="EMBL" id="DS985247">
    <property type="protein sequence ID" value="EDV23082.1"/>
    <property type="molecule type" value="Genomic_DNA"/>
</dbReference>
<dbReference type="HOGENOM" id="CLU_1024256_0_0_1"/>
<dbReference type="CTD" id="6755205"/>
<dbReference type="RefSeq" id="XP_002113992.1">
    <property type="nucleotide sequence ID" value="XM_002113956.1"/>
</dbReference>
<proteinExistence type="predicted"/>
<reference evidence="2 3" key="1">
    <citation type="journal article" date="2008" name="Nature">
        <title>The Trichoplax genome and the nature of placozoans.</title>
        <authorList>
            <person name="Srivastava M."/>
            <person name="Begovic E."/>
            <person name="Chapman J."/>
            <person name="Putnam N.H."/>
            <person name="Hellsten U."/>
            <person name="Kawashima T."/>
            <person name="Kuo A."/>
            <person name="Mitros T."/>
            <person name="Salamov A."/>
            <person name="Carpenter M.L."/>
            <person name="Signorovitch A.Y."/>
            <person name="Moreno M.A."/>
            <person name="Kamm K."/>
            <person name="Grimwood J."/>
            <person name="Schmutz J."/>
            <person name="Shapiro H."/>
            <person name="Grigoriev I.V."/>
            <person name="Buss L.W."/>
            <person name="Schierwater B."/>
            <person name="Dellaporta S.L."/>
            <person name="Rokhsar D.S."/>
        </authorList>
    </citation>
    <scope>NUCLEOTIDE SEQUENCE [LARGE SCALE GENOMIC DNA]</scope>
    <source>
        <strain evidence="2 3">Grell-BS-1999</strain>
    </source>
</reference>
<keyword evidence="3" id="KW-1185">Reference proteome</keyword>
<dbReference type="Proteomes" id="UP000009022">
    <property type="component" value="Unassembled WGS sequence"/>
</dbReference>
<dbReference type="InParanoid" id="B3S2E0"/>
<feature type="compositionally biased region" description="Low complexity" evidence="1">
    <location>
        <begin position="55"/>
        <end position="64"/>
    </location>
</feature>
<sequence length="272" mass="30663">MALSSIDIAQCRNKGEHKQLCKKLSDIEKQEHLKSRQLLKDHQDLKFQLMRMKSSSSISRSASANNVRLPKLPHTSSNGQINLSSKATPTSSPQHSPMLRRKNIIGQVNEARRPDAPAPNPMSPSVRRRVFLSEQNRASSESDLFNMKRKKDPGLISMKELAMKLNKSYSKDSRLLDTDKAYEQLITDLDRLRNDDRDEKSKDLNTRGSASTLYSTDDDDNSSYGEGLNEVLDQPRKLGPLAKTYVNSPILQRKLHLVADCKTSLNSDVRSS</sequence>
<evidence type="ECO:0000313" key="3">
    <source>
        <dbReference type="Proteomes" id="UP000009022"/>
    </source>
</evidence>
<dbReference type="AlphaFoldDB" id="B3S2E0"/>
<feature type="compositionally biased region" description="Basic and acidic residues" evidence="1">
    <location>
        <begin position="196"/>
        <end position="205"/>
    </location>
</feature>
<feature type="region of interest" description="Disordered" evidence="1">
    <location>
        <begin position="55"/>
        <end position="97"/>
    </location>
</feature>
<feature type="compositionally biased region" description="Polar residues" evidence="1">
    <location>
        <begin position="74"/>
        <end position="95"/>
    </location>
</feature>